<dbReference type="OrthoDB" id="3529261at2759"/>
<sequence>MDFRFNQWKHESSATGDYNHPDIELHANSRMDFSQLILSSHTHTQLTGVLQKIIFPQRVANLMIPTPRQKDAVKVFHVITESNDIDNEQTPLENLELVMQFFNVFDDMFFNGALHGLCDIKFAPDVFQLTWGFSVNPTHEKKYRKKIPDDFAAVIVLRNLTESPLGNSLAWSRRKMLKQYLMELLHEMFHCFFGIYLCQCNDECRGNCDNRGNCKEIKEEKCELCAEVGAEKAVWQLLGENWVLSRYYKFPDS</sequence>
<dbReference type="AlphaFoldDB" id="A0A8H4RW29"/>
<evidence type="ECO:0000313" key="1">
    <source>
        <dbReference type="EMBL" id="KAF4636186.1"/>
    </source>
</evidence>
<organism evidence="1 2">
    <name type="scientific">Cudoniella acicularis</name>
    <dbReference type="NCBI Taxonomy" id="354080"/>
    <lineage>
        <taxon>Eukaryota</taxon>
        <taxon>Fungi</taxon>
        <taxon>Dikarya</taxon>
        <taxon>Ascomycota</taxon>
        <taxon>Pezizomycotina</taxon>
        <taxon>Leotiomycetes</taxon>
        <taxon>Helotiales</taxon>
        <taxon>Tricladiaceae</taxon>
        <taxon>Cudoniella</taxon>
    </lineage>
</organism>
<dbReference type="Proteomes" id="UP000566819">
    <property type="component" value="Unassembled WGS sequence"/>
</dbReference>
<proteinExistence type="predicted"/>
<evidence type="ECO:0000313" key="2">
    <source>
        <dbReference type="Proteomes" id="UP000566819"/>
    </source>
</evidence>
<accession>A0A8H4RW29</accession>
<comment type="caution">
    <text evidence="1">The sequence shown here is derived from an EMBL/GenBank/DDBJ whole genome shotgun (WGS) entry which is preliminary data.</text>
</comment>
<keyword evidence="2" id="KW-1185">Reference proteome</keyword>
<reference evidence="1 2" key="1">
    <citation type="submission" date="2020-03" db="EMBL/GenBank/DDBJ databases">
        <title>Draft Genome Sequence of Cudoniella acicularis.</title>
        <authorList>
            <person name="Buettner E."/>
            <person name="Kellner H."/>
        </authorList>
    </citation>
    <scope>NUCLEOTIDE SEQUENCE [LARGE SCALE GENOMIC DNA]</scope>
    <source>
        <strain evidence="1 2">DSM 108380</strain>
    </source>
</reference>
<protein>
    <submittedName>
        <fullName evidence="1">Uncharacterized protein</fullName>
    </submittedName>
</protein>
<dbReference type="EMBL" id="JAAMPI010000078">
    <property type="protein sequence ID" value="KAF4636186.1"/>
    <property type="molecule type" value="Genomic_DNA"/>
</dbReference>
<name>A0A8H4RW29_9HELO</name>
<gene>
    <name evidence="1" type="ORF">G7Y89_g1904</name>
</gene>